<protein>
    <submittedName>
        <fullName evidence="1">Uncharacterized protein</fullName>
    </submittedName>
</protein>
<dbReference type="HOGENOM" id="CLU_3060108_0_0_9"/>
<accession>A8RYL6</accession>
<evidence type="ECO:0000313" key="2">
    <source>
        <dbReference type="Proteomes" id="UP000005396"/>
    </source>
</evidence>
<reference evidence="1 2" key="2">
    <citation type="submission" date="2007-09" db="EMBL/GenBank/DDBJ databases">
        <title>Draft genome sequence of Clostridium bolteae (ATCC BAA-613).</title>
        <authorList>
            <person name="Sudarsanam P."/>
            <person name="Ley R."/>
            <person name="Guruge J."/>
            <person name="Turnbaugh P.J."/>
            <person name="Mahowald M."/>
            <person name="Liep D."/>
            <person name="Gordon J."/>
        </authorList>
    </citation>
    <scope>NUCLEOTIDE SEQUENCE [LARGE SCALE GENOMIC DNA]</scope>
    <source>
        <strain evidence="2">ATCC BAA-613 / DSM 15670 / CCUG 46953 / JCM 12243 / WAL 16351</strain>
    </source>
</reference>
<evidence type="ECO:0000313" key="1">
    <source>
        <dbReference type="EMBL" id="EDP14620.1"/>
    </source>
</evidence>
<dbReference type="PaxDb" id="411902-CLOBOL_05162"/>
<name>A8RYL6_ENTBW</name>
<gene>
    <name evidence="1" type="ORF">CLOBOL_05162</name>
</gene>
<dbReference type="AlphaFoldDB" id="A8RYL6"/>
<proteinExistence type="predicted"/>
<organism evidence="1 2">
    <name type="scientific">Enterocloster bolteae (strain ATCC BAA-613 / DSM 15670 / CCUG 46953 / JCM 12243 / WAL 16351)</name>
    <name type="common">Clostridium bolteae</name>
    <dbReference type="NCBI Taxonomy" id="411902"/>
    <lineage>
        <taxon>Bacteria</taxon>
        <taxon>Bacillati</taxon>
        <taxon>Bacillota</taxon>
        <taxon>Clostridia</taxon>
        <taxon>Lachnospirales</taxon>
        <taxon>Lachnospiraceae</taxon>
        <taxon>Enterocloster</taxon>
    </lineage>
</organism>
<sequence>MVVSSLTIIADRGHEYNIGKKIHYQPCSFGESMEKTDYRHTADGPSFASRQFD</sequence>
<dbReference type="Proteomes" id="UP000005396">
    <property type="component" value="Unassembled WGS sequence"/>
</dbReference>
<dbReference type="EMBL" id="ABCC02000039">
    <property type="protein sequence ID" value="EDP14620.1"/>
    <property type="molecule type" value="Genomic_DNA"/>
</dbReference>
<reference evidence="1 2" key="1">
    <citation type="submission" date="2007-08" db="EMBL/GenBank/DDBJ databases">
        <authorList>
            <person name="Fulton L."/>
            <person name="Clifton S."/>
            <person name="Fulton B."/>
            <person name="Xu J."/>
            <person name="Minx P."/>
            <person name="Pepin K.H."/>
            <person name="Johnson M."/>
            <person name="Thiruvilangam P."/>
            <person name="Bhonagiri V."/>
            <person name="Nash W.E."/>
            <person name="Mardis E.R."/>
            <person name="Wilson R.K."/>
        </authorList>
    </citation>
    <scope>NUCLEOTIDE SEQUENCE [LARGE SCALE GENOMIC DNA]</scope>
    <source>
        <strain evidence="2">ATCC BAA-613 / DSM 15670 / CCUG 46953 / JCM 12243 / WAL 16351</strain>
    </source>
</reference>
<comment type="caution">
    <text evidence="1">The sequence shown here is derived from an EMBL/GenBank/DDBJ whole genome shotgun (WGS) entry which is preliminary data.</text>
</comment>